<protein>
    <submittedName>
        <fullName evidence="2">NADH dehydrogenase/NAD(P)H nitroreductase</fullName>
    </submittedName>
</protein>
<dbReference type="RefSeq" id="WP_284250956.1">
    <property type="nucleotide sequence ID" value="NZ_BSUM01000001.1"/>
</dbReference>
<gene>
    <name evidence="2" type="ORF">GCM10025875_22440</name>
</gene>
<dbReference type="NCBIfam" id="NF003768">
    <property type="entry name" value="PRK05365.1"/>
    <property type="match status" value="1"/>
</dbReference>
<dbReference type="GO" id="GO:0016491">
    <property type="term" value="F:oxidoreductase activity"/>
    <property type="evidence" value="ECO:0007669"/>
    <property type="project" value="InterPro"/>
</dbReference>
<feature type="domain" description="Nitroreductase" evidence="1">
    <location>
        <begin position="23"/>
        <end position="180"/>
    </location>
</feature>
<keyword evidence="3" id="KW-1185">Reference proteome</keyword>
<dbReference type="SUPFAM" id="SSF55469">
    <property type="entry name" value="FMN-dependent nitroreductase-like"/>
    <property type="match status" value="1"/>
</dbReference>
<dbReference type="Gene3D" id="3.40.109.10">
    <property type="entry name" value="NADH Oxidase"/>
    <property type="match status" value="1"/>
</dbReference>
<sequence>MTTTTLAPALDDAALDLLFHEARSVHTFAEGAVDPAEITAAYETLRWAPTAMNISPLRLTVVPVGAPRERLARHMAEGNRAKTLAAPLTVVAATDPGFHTRLDTLAPTRTGLAERLETQPEQRAEMARTNGLLQVGYLLLALRARGLAVGPMGGFDADALDADLHAASGWRSLLVVNVGRAAAPDGTHPRAGRLSADDVVVTLG</sequence>
<organism evidence="2 3">
    <name type="scientific">Litorihabitans aurantiacus</name>
    <dbReference type="NCBI Taxonomy" id="1930061"/>
    <lineage>
        <taxon>Bacteria</taxon>
        <taxon>Bacillati</taxon>
        <taxon>Actinomycetota</taxon>
        <taxon>Actinomycetes</taxon>
        <taxon>Micrococcales</taxon>
        <taxon>Beutenbergiaceae</taxon>
        <taxon>Litorihabitans</taxon>
    </lineage>
</organism>
<dbReference type="PANTHER" id="PTHR43543">
    <property type="entry name" value="MALONIC SEMIALDEHYDE REDUCTASE RUTE-RELATED"/>
    <property type="match status" value="1"/>
</dbReference>
<dbReference type="InterPro" id="IPR029479">
    <property type="entry name" value="Nitroreductase"/>
</dbReference>
<reference evidence="2" key="2">
    <citation type="submission" date="2023-02" db="EMBL/GenBank/DDBJ databases">
        <authorList>
            <person name="Sun Q."/>
            <person name="Mori K."/>
        </authorList>
    </citation>
    <scope>NUCLEOTIDE SEQUENCE</scope>
    <source>
        <strain evidence="2">NBRC 112290</strain>
    </source>
</reference>
<proteinExistence type="predicted"/>
<evidence type="ECO:0000259" key="1">
    <source>
        <dbReference type="Pfam" id="PF00881"/>
    </source>
</evidence>
<reference evidence="2" key="1">
    <citation type="journal article" date="2014" name="Int. J. Syst. Evol. Microbiol.">
        <title>Complete genome sequence of Corynebacterium casei LMG S-19264T (=DSM 44701T), isolated from a smear-ripened cheese.</title>
        <authorList>
            <consortium name="US DOE Joint Genome Institute (JGI-PGF)"/>
            <person name="Walter F."/>
            <person name="Albersmeier A."/>
            <person name="Kalinowski J."/>
            <person name="Ruckert C."/>
        </authorList>
    </citation>
    <scope>NUCLEOTIDE SEQUENCE</scope>
    <source>
        <strain evidence="2">NBRC 112290</strain>
    </source>
</reference>
<dbReference type="InterPro" id="IPR000415">
    <property type="entry name" value="Nitroreductase-like"/>
</dbReference>
<comment type="caution">
    <text evidence="2">The sequence shown here is derived from an EMBL/GenBank/DDBJ whole genome shotgun (WGS) entry which is preliminary data.</text>
</comment>
<dbReference type="PANTHER" id="PTHR43543:SF1">
    <property type="entry name" value="MALONIC SEMIALDEHYDE REDUCTASE RUTE-RELATED"/>
    <property type="match status" value="1"/>
</dbReference>
<accession>A0AA37XFA2</accession>
<name>A0AA37XFA2_9MICO</name>
<dbReference type="AlphaFoldDB" id="A0AA37XFA2"/>
<dbReference type="InterPro" id="IPR050461">
    <property type="entry name" value="Nitroreductase_HadB/RutE"/>
</dbReference>
<evidence type="ECO:0000313" key="2">
    <source>
        <dbReference type="EMBL" id="GMA32252.1"/>
    </source>
</evidence>
<dbReference type="Proteomes" id="UP001157161">
    <property type="component" value="Unassembled WGS sequence"/>
</dbReference>
<dbReference type="Pfam" id="PF00881">
    <property type="entry name" value="Nitroreductase"/>
    <property type="match status" value="1"/>
</dbReference>
<dbReference type="EMBL" id="BSUM01000001">
    <property type="protein sequence ID" value="GMA32252.1"/>
    <property type="molecule type" value="Genomic_DNA"/>
</dbReference>
<evidence type="ECO:0000313" key="3">
    <source>
        <dbReference type="Proteomes" id="UP001157161"/>
    </source>
</evidence>